<sequence length="349" mass="39418">MEQAKHMIAVSAVVKNEEGHILMVRTHLRSDTWELPGGFVEAGEPLDIAVCREFLEETGVHIRPLGISGVYYNERLHVLSVVFNAEYVSGEITIQPEEIREARYVNLDEGNMDEYITRPQLKSRIRDAMDSTHSTPYETWDLNAPNFKLMSRLDGEHNHSQNVFLLTGKPRMGKSTMVKKLIGDVGAEHCSGFYTEEITNAGDRVGFRCVSVNGESVEIANVDNPSQTRIGRYGVDIETFEHFAVKVLQDALSSKKIIVIDEIGFMQMLSASFQNIVQEIVSTNEHIVLGTVPVDSHPGIDIIKYSKHAKIIGLNEFNRDVVAEFLMEDILKRKLLVERDERPSRALRH</sequence>
<dbReference type="PANTHER" id="PTHR43146:SF1">
    <property type="entry name" value="CANCER-RELATED NUCLEOSIDE-TRIPHOSPHATASE"/>
    <property type="match status" value="1"/>
</dbReference>
<evidence type="ECO:0000256" key="3">
    <source>
        <dbReference type="ARBA" id="ARBA00022840"/>
    </source>
</evidence>
<dbReference type="CDD" id="cd02883">
    <property type="entry name" value="NUDIX_Hydrolase"/>
    <property type="match status" value="1"/>
</dbReference>
<keyword evidence="7" id="KW-1185">Reference proteome</keyword>
<dbReference type="RefSeq" id="WP_160042645.1">
    <property type="nucleotide sequence ID" value="NZ_BORQ01000003.1"/>
</dbReference>
<evidence type="ECO:0000256" key="2">
    <source>
        <dbReference type="ARBA" id="ARBA00022801"/>
    </source>
</evidence>
<dbReference type="GO" id="GO:0005524">
    <property type="term" value="F:ATP binding"/>
    <property type="evidence" value="ECO:0007669"/>
    <property type="project" value="UniProtKB-KW"/>
</dbReference>
<evidence type="ECO:0000256" key="1">
    <source>
        <dbReference type="ARBA" id="ARBA00022741"/>
    </source>
</evidence>
<dbReference type="InterPro" id="IPR015797">
    <property type="entry name" value="NUDIX_hydrolase-like_dom_sf"/>
</dbReference>
<keyword evidence="3" id="KW-0067">ATP-binding</keyword>
<reference evidence="6" key="1">
    <citation type="submission" date="2021-03" db="EMBL/GenBank/DDBJ databases">
        <title>Antimicrobial resistance genes in bacteria isolated from Japanese honey, and their potential for conferring macrolide and lincosamide resistance in the American foulbrood pathogen Paenibacillus larvae.</title>
        <authorList>
            <person name="Okamoto M."/>
            <person name="Kumagai M."/>
            <person name="Kanamori H."/>
            <person name="Takamatsu D."/>
        </authorList>
    </citation>
    <scope>NUCLEOTIDE SEQUENCE</scope>
    <source>
        <strain evidence="6">J2TS6</strain>
    </source>
</reference>
<dbReference type="Proteomes" id="UP000679779">
    <property type="component" value="Unassembled WGS sequence"/>
</dbReference>
<dbReference type="EMBL" id="BORQ01000003">
    <property type="protein sequence ID" value="GIO31745.1"/>
    <property type="molecule type" value="Genomic_DNA"/>
</dbReference>
<dbReference type="Pfam" id="PF03266">
    <property type="entry name" value="NTPase_1"/>
    <property type="match status" value="1"/>
</dbReference>
<dbReference type="InterPro" id="IPR000086">
    <property type="entry name" value="NUDIX_hydrolase_dom"/>
</dbReference>
<evidence type="ECO:0000259" key="5">
    <source>
        <dbReference type="PROSITE" id="PS51462"/>
    </source>
</evidence>
<dbReference type="InterPro" id="IPR027417">
    <property type="entry name" value="P-loop_NTPase"/>
</dbReference>
<dbReference type="InterPro" id="IPR020476">
    <property type="entry name" value="Nudix_hydrolase"/>
</dbReference>
<dbReference type="Gene3D" id="3.90.79.10">
    <property type="entry name" value="Nucleoside Triphosphate Pyrophosphohydrolase"/>
    <property type="match status" value="1"/>
</dbReference>
<evidence type="ECO:0000313" key="6">
    <source>
        <dbReference type="EMBL" id="GIO31745.1"/>
    </source>
</evidence>
<gene>
    <name evidence="6" type="ORF">J2TS6_28860</name>
</gene>
<dbReference type="SMART" id="SM00382">
    <property type="entry name" value="AAA"/>
    <property type="match status" value="1"/>
</dbReference>
<dbReference type="PROSITE" id="PS51462">
    <property type="entry name" value="NUDIX"/>
    <property type="match status" value="1"/>
</dbReference>
<evidence type="ECO:0000313" key="7">
    <source>
        <dbReference type="Proteomes" id="UP000679779"/>
    </source>
</evidence>
<proteinExistence type="inferred from homology"/>
<keyword evidence="1" id="KW-0547">Nucleotide-binding</keyword>
<dbReference type="InterPro" id="IPR020084">
    <property type="entry name" value="NUDIX_hydrolase_CS"/>
</dbReference>
<dbReference type="PROSITE" id="PS00893">
    <property type="entry name" value="NUDIX_BOX"/>
    <property type="match status" value="1"/>
</dbReference>
<feature type="domain" description="Nudix hydrolase" evidence="5">
    <location>
        <begin position="5"/>
        <end position="127"/>
    </location>
</feature>
<dbReference type="GO" id="GO:0017111">
    <property type="term" value="F:ribonucleoside triphosphate phosphatase activity"/>
    <property type="evidence" value="ECO:0007669"/>
    <property type="project" value="InterPro"/>
</dbReference>
<organism evidence="6 7">
    <name type="scientific">Paenibacillus albilobatus</name>
    <dbReference type="NCBI Taxonomy" id="2716884"/>
    <lineage>
        <taxon>Bacteria</taxon>
        <taxon>Bacillati</taxon>
        <taxon>Bacillota</taxon>
        <taxon>Bacilli</taxon>
        <taxon>Bacillales</taxon>
        <taxon>Paenibacillaceae</taxon>
        <taxon>Paenibacillus</taxon>
    </lineage>
</organism>
<protein>
    <recommendedName>
        <fullName evidence="5">Nudix hydrolase domain-containing protein</fullName>
    </recommendedName>
</protein>
<keyword evidence="2 4" id="KW-0378">Hydrolase</keyword>
<comment type="caution">
    <text evidence="6">The sequence shown here is derived from an EMBL/GenBank/DDBJ whole genome shotgun (WGS) entry which is preliminary data.</text>
</comment>
<accession>A0A919XJQ5</accession>
<name>A0A919XJQ5_9BACL</name>
<dbReference type="InterPro" id="IPR004948">
    <property type="entry name" value="Nuc-triphosphatase_THEP1"/>
</dbReference>
<dbReference type="Gene3D" id="3.40.50.300">
    <property type="entry name" value="P-loop containing nucleotide triphosphate hydrolases"/>
    <property type="match status" value="1"/>
</dbReference>
<dbReference type="InterPro" id="IPR003593">
    <property type="entry name" value="AAA+_ATPase"/>
</dbReference>
<evidence type="ECO:0000256" key="4">
    <source>
        <dbReference type="RuleBase" id="RU003476"/>
    </source>
</evidence>
<dbReference type="Pfam" id="PF00293">
    <property type="entry name" value="NUDIX"/>
    <property type="match status" value="1"/>
</dbReference>
<dbReference type="PRINTS" id="PR00502">
    <property type="entry name" value="NUDIXFAMILY"/>
</dbReference>
<dbReference type="SUPFAM" id="SSF52540">
    <property type="entry name" value="P-loop containing nucleoside triphosphate hydrolases"/>
    <property type="match status" value="1"/>
</dbReference>
<dbReference type="AlphaFoldDB" id="A0A919XJQ5"/>
<dbReference type="PANTHER" id="PTHR43146">
    <property type="entry name" value="CANCER-RELATED NUCLEOSIDE-TRIPHOSPHATASE"/>
    <property type="match status" value="1"/>
</dbReference>
<dbReference type="SUPFAM" id="SSF55811">
    <property type="entry name" value="Nudix"/>
    <property type="match status" value="1"/>
</dbReference>
<comment type="similarity">
    <text evidence="4">Belongs to the Nudix hydrolase family.</text>
</comment>